<accession>A0ABP9ZJJ1</accession>
<organism evidence="6 7">
    <name type="scientific">Apilactobacillus apinorum</name>
    <dbReference type="NCBI Taxonomy" id="1218495"/>
    <lineage>
        <taxon>Bacteria</taxon>
        <taxon>Bacillati</taxon>
        <taxon>Bacillota</taxon>
        <taxon>Bacilli</taxon>
        <taxon>Lactobacillales</taxon>
        <taxon>Lactobacillaceae</taxon>
        <taxon>Apilactobacillus</taxon>
    </lineage>
</organism>
<dbReference type="Gene3D" id="3.40.50.300">
    <property type="entry name" value="P-loop containing nucleotide triphosphate hydrolases"/>
    <property type="match status" value="2"/>
</dbReference>
<evidence type="ECO:0000313" key="7">
    <source>
        <dbReference type="Proteomes" id="UP001438112"/>
    </source>
</evidence>
<comment type="caution">
    <text evidence="6">The sequence shown here is derived from an EMBL/GenBank/DDBJ whole genome shotgun (WGS) entry which is preliminary data.</text>
</comment>
<evidence type="ECO:0000256" key="1">
    <source>
        <dbReference type="ARBA" id="ARBA00022741"/>
    </source>
</evidence>
<dbReference type="SMART" id="SM00490">
    <property type="entry name" value="HELICc"/>
    <property type="match status" value="1"/>
</dbReference>
<protein>
    <submittedName>
        <fullName evidence="6">Helicase-related protein</fullName>
    </submittedName>
</protein>
<keyword evidence="7" id="KW-1185">Reference proteome</keyword>
<evidence type="ECO:0000313" key="6">
    <source>
        <dbReference type="EMBL" id="GAA6114971.1"/>
    </source>
</evidence>
<dbReference type="CDD" id="cd17925">
    <property type="entry name" value="DEXDc_ComFA"/>
    <property type="match status" value="1"/>
</dbReference>
<evidence type="ECO:0000256" key="2">
    <source>
        <dbReference type="ARBA" id="ARBA00022840"/>
    </source>
</evidence>
<dbReference type="PANTHER" id="PTHR30580">
    <property type="entry name" value="PRIMOSOMAL PROTEIN N"/>
    <property type="match status" value="1"/>
</dbReference>
<keyword evidence="6" id="KW-0347">Helicase</keyword>
<evidence type="ECO:0000259" key="4">
    <source>
        <dbReference type="PROSITE" id="PS51192"/>
    </source>
</evidence>
<dbReference type="InterPro" id="IPR027417">
    <property type="entry name" value="P-loop_NTPase"/>
</dbReference>
<keyword evidence="1" id="KW-0547">Nucleotide-binding</keyword>
<dbReference type="RefSeq" id="WP_353318591.1">
    <property type="nucleotide sequence ID" value="NZ_BAABVV010000040.1"/>
</dbReference>
<gene>
    <name evidence="6" type="ORF">AP20H10_13340</name>
</gene>
<dbReference type="CDD" id="cd18785">
    <property type="entry name" value="SF2_C"/>
    <property type="match status" value="1"/>
</dbReference>
<dbReference type="GO" id="GO:0004386">
    <property type="term" value="F:helicase activity"/>
    <property type="evidence" value="ECO:0007669"/>
    <property type="project" value="UniProtKB-KW"/>
</dbReference>
<dbReference type="Proteomes" id="UP001438112">
    <property type="component" value="Unassembled WGS sequence"/>
</dbReference>
<dbReference type="PANTHER" id="PTHR30580:SF1">
    <property type="entry name" value="COMF OPERON PROTEIN 1"/>
    <property type="match status" value="1"/>
</dbReference>
<dbReference type="EMBL" id="BAABVV010000040">
    <property type="protein sequence ID" value="GAA6114971.1"/>
    <property type="molecule type" value="Genomic_DNA"/>
</dbReference>
<evidence type="ECO:0000256" key="3">
    <source>
        <dbReference type="ARBA" id="ARBA00023125"/>
    </source>
</evidence>
<feature type="domain" description="Helicase ATP-binding" evidence="4">
    <location>
        <begin position="113"/>
        <end position="265"/>
    </location>
</feature>
<dbReference type="PROSITE" id="PS51192">
    <property type="entry name" value="HELICASE_ATP_BIND_1"/>
    <property type="match status" value="1"/>
</dbReference>
<dbReference type="InterPro" id="IPR014001">
    <property type="entry name" value="Helicase_ATP-bd"/>
</dbReference>
<name>A0ABP9ZJJ1_9LACO</name>
<keyword evidence="2" id="KW-0067">ATP-binding</keyword>
<dbReference type="InterPro" id="IPR001650">
    <property type="entry name" value="Helicase_C-like"/>
</dbReference>
<sequence>MIENYNELFGRLVGEKSVPDEIKSAQHIKKMVPIKVTKNEIYCKRCGHKTSKNEAELPDDNFYCSNCINLGRVTLKEQLCFIEEPNLFSHQGKILTWDGKLTKEQEKCSNEIIEVINNNQTHLLWAVTGAGKTEMLFKGIAKAIKDNKRVCIASPRVDVCVELFPRIQEAFKNISMVLLHGKSSQSYFYSQLTICTTHQLLRFYHAFDVIIIDEVDSFPFVNDQSLHFAVDNAVKDESAKLYLTATPTAEMIKKIKRKQISASYLPIRFHRHLLPEAKIKYVNDWRKLLSKNKLPSFLLTKIKQKIKDQQRFLLFIPKIDDLPLISKILVNQYDSSLWHTVYSSDELRMEKVKDMRSEKVLFLITTTILERGVTFPGIDVIVLGADDEVFSVSSLVQIAGRVGRKKDRPTGEVLFIVDDKTKPVKNAIKQIKYMNRLAKKLDE</sequence>
<proteinExistence type="predicted"/>
<reference evidence="6 7" key="1">
    <citation type="submission" date="2024-03" db="EMBL/GenBank/DDBJ databases">
        <title>Inconsistent identification of Apilactobacillus kunkeei-related strains obtained by well-developed overall genome related indices.</title>
        <authorList>
            <person name="Maeno S."/>
            <person name="Endo A."/>
        </authorList>
    </citation>
    <scope>NUCLEOTIDE SEQUENCE [LARGE SCALE GENOMIC DNA]</scope>
    <source>
        <strain evidence="6 7">20H-10</strain>
    </source>
</reference>
<dbReference type="SUPFAM" id="SSF52540">
    <property type="entry name" value="P-loop containing nucleoside triphosphate hydrolases"/>
    <property type="match status" value="1"/>
</dbReference>
<evidence type="ECO:0000259" key="5">
    <source>
        <dbReference type="PROSITE" id="PS51194"/>
    </source>
</evidence>
<dbReference type="InterPro" id="IPR006935">
    <property type="entry name" value="Helicase/UvrB_N"/>
</dbReference>
<dbReference type="Pfam" id="PF04851">
    <property type="entry name" value="ResIII"/>
    <property type="match status" value="1"/>
</dbReference>
<dbReference type="SMART" id="SM00487">
    <property type="entry name" value="DEXDc"/>
    <property type="match status" value="1"/>
</dbReference>
<dbReference type="PROSITE" id="PS51194">
    <property type="entry name" value="HELICASE_CTER"/>
    <property type="match status" value="1"/>
</dbReference>
<keyword evidence="6" id="KW-0378">Hydrolase</keyword>
<keyword evidence="3" id="KW-0238">DNA-binding</keyword>
<dbReference type="Pfam" id="PF00271">
    <property type="entry name" value="Helicase_C"/>
    <property type="match status" value="1"/>
</dbReference>
<feature type="domain" description="Helicase C-terminal" evidence="5">
    <location>
        <begin position="301"/>
        <end position="443"/>
    </location>
</feature>